<dbReference type="NCBIfam" id="TIGR00567">
    <property type="entry name" value="3mg"/>
    <property type="match status" value="1"/>
</dbReference>
<evidence type="ECO:0000256" key="1">
    <source>
        <dbReference type="ARBA" id="ARBA00009232"/>
    </source>
</evidence>
<reference evidence="6 7" key="1">
    <citation type="journal article" date="2010" name="Stand. Genomic Sci.">
        <title>Complete genome sequence of Coraliomargarita akajimensis type strain (04OKA010-24).</title>
        <authorList>
            <person name="Mavromatis K."/>
            <person name="Abt B."/>
            <person name="Brambilla E."/>
            <person name="Lapidus A."/>
            <person name="Copeland A."/>
            <person name="Deshpande S."/>
            <person name="Nolan M."/>
            <person name="Lucas S."/>
            <person name="Tice H."/>
            <person name="Cheng J.F."/>
            <person name="Han C."/>
            <person name="Detter J.C."/>
            <person name="Woyke T."/>
            <person name="Goodwin L."/>
            <person name="Pitluck S."/>
            <person name="Held B."/>
            <person name="Brettin T."/>
            <person name="Tapia R."/>
            <person name="Ivanova N."/>
            <person name="Mikhailova N."/>
            <person name="Pati A."/>
            <person name="Liolios K."/>
            <person name="Chen A."/>
            <person name="Palaniappan K."/>
            <person name="Land M."/>
            <person name="Hauser L."/>
            <person name="Chang Y.J."/>
            <person name="Jeffries C.D."/>
            <person name="Rohde M."/>
            <person name="Goker M."/>
            <person name="Bristow J."/>
            <person name="Eisen J.A."/>
            <person name="Markowitz V."/>
            <person name="Hugenholtz P."/>
            <person name="Klenk H.P."/>
            <person name="Kyrpides N.C."/>
        </authorList>
    </citation>
    <scope>NUCLEOTIDE SEQUENCE [LARGE SCALE GENOMIC DNA]</scope>
    <source>
        <strain evidence="7">DSM 45221 / IAM 15411 / JCM 23193 / KCTC 12865</strain>
    </source>
</reference>
<sequence length="176" mass="20178">MARVLHKTFFNRSTTQVAQDLLGKQLCRRLEYGKILRARITETEAYDGFEDKASHAHKGATTRNVVMFGPPGRTYIYLCYGVHWLLNLTTREKGYPAAVLIRGVEGVDGPGRTTKFFQLDSQYNDQQLSRVHGLWIEDDGLEVDPSQIRATPRVGVDYAGPEWSQMPWRYVWQRNG</sequence>
<dbReference type="HAMAP" id="MF_00527">
    <property type="entry name" value="3MGH"/>
    <property type="match status" value="1"/>
</dbReference>
<dbReference type="Pfam" id="PF02245">
    <property type="entry name" value="Pur_DNA_glyco"/>
    <property type="match status" value="1"/>
</dbReference>
<proteinExistence type="inferred from homology"/>
<evidence type="ECO:0000256" key="5">
    <source>
        <dbReference type="HAMAP-Rule" id="MF_00527"/>
    </source>
</evidence>
<keyword evidence="3 5" id="KW-0378">Hydrolase</keyword>
<dbReference type="EMBL" id="CP001998">
    <property type="protein sequence ID" value="ADE54228.1"/>
    <property type="molecule type" value="Genomic_DNA"/>
</dbReference>
<accession>D5EIG2</accession>
<dbReference type="PANTHER" id="PTHR10429:SF0">
    <property type="entry name" value="DNA-3-METHYLADENINE GLYCOSYLASE"/>
    <property type="match status" value="1"/>
</dbReference>
<dbReference type="GO" id="GO:0003905">
    <property type="term" value="F:alkylbase DNA N-glycosylase activity"/>
    <property type="evidence" value="ECO:0007669"/>
    <property type="project" value="InterPro"/>
</dbReference>
<dbReference type="Proteomes" id="UP000000925">
    <property type="component" value="Chromosome"/>
</dbReference>
<dbReference type="OrthoDB" id="9794313at2"/>
<dbReference type="RefSeq" id="WP_013042950.1">
    <property type="nucleotide sequence ID" value="NC_014008.1"/>
</dbReference>
<dbReference type="CDD" id="cd00540">
    <property type="entry name" value="AAG"/>
    <property type="match status" value="1"/>
</dbReference>
<dbReference type="InterPro" id="IPR011034">
    <property type="entry name" value="Formyl_transferase-like_C_sf"/>
</dbReference>
<dbReference type="EC" id="3.2.2.-" evidence="5"/>
<dbReference type="GO" id="GO:0003677">
    <property type="term" value="F:DNA binding"/>
    <property type="evidence" value="ECO:0007669"/>
    <property type="project" value="InterPro"/>
</dbReference>
<keyword evidence="6" id="KW-0326">Glycosidase</keyword>
<dbReference type="Gene3D" id="3.10.300.10">
    <property type="entry name" value="Methylpurine-DNA glycosylase (MPG)"/>
    <property type="match status" value="2"/>
</dbReference>
<evidence type="ECO:0000256" key="4">
    <source>
        <dbReference type="ARBA" id="ARBA00023204"/>
    </source>
</evidence>
<organism evidence="6 7">
    <name type="scientific">Coraliomargarita akajimensis (strain DSM 45221 / IAM 15411 / JCM 23193 / KCTC 12865 / 04OKA010-24)</name>
    <dbReference type="NCBI Taxonomy" id="583355"/>
    <lineage>
        <taxon>Bacteria</taxon>
        <taxon>Pseudomonadati</taxon>
        <taxon>Verrucomicrobiota</taxon>
        <taxon>Opitutia</taxon>
        <taxon>Puniceicoccales</taxon>
        <taxon>Coraliomargaritaceae</taxon>
        <taxon>Coraliomargarita</taxon>
    </lineage>
</organism>
<evidence type="ECO:0000256" key="2">
    <source>
        <dbReference type="ARBA" id="ARBA00022763"/>
    </source>
</evidence>
<dbReference type="KEGG" id="caa:Caka_1208"/>
<comment type="similarity">
    <text evidence="1 5">Belongs to the DNA glycosylase MPG family.</text>
</comment>
<evidence type="ECO:0000313" key="6">
    <source>
        <dbReference type="EMBL" id="ADE54228.1"/>
    </source>
</evidence>
<dbReference type="InterPro" id="IPR003180">
    <property type="entry name" value="MPG"/>
</dbReference>
<keyword evidence="7" id="KW-1185">Reference proteome</keyword>
<dbReference type="HOGENOM" id="CLU_060471_4_1_0"/>
<dbReference type="eggNOG" id="COG2094">
    <property type="taxonomic scope" value="Bacteria"/>
</dbReference>
<dbReference type="SUPFAM" id="SSF50486">
    <property type="entry name" value="FMT C-terminal domain-like"/>
    <property type="match status" value="1"/>
</dbReference>
<keyword evidence="2 5" id="KW-0227">DNA damage</keyword>
<dbReference type="PANTHER" id="PTHR10429">
    <property type="entry name" value="DNA-3-METHYLADENINE GLYCOSYLASE"/>
    <property type="match status" value="1"/>
</dbReference>
<dbReference type="AlphaFoldDB" id="D5EIG2"/>
<evidence type="ECO:0000256" key="3">
    <source>
        <dbReference type="ARBA" id="ARBA00022801"/>
    </source>
</evidence>
<name>D5EIG2_CORAD</name>
<dbReference type="InterPro" id="IPR036995">
    <property type="entry name" value="MPG_sf"/>
</dbReference>
<dbReference type="GO" id="GO:0006284">
    <property type="term" value="P:base-excision repair"/>
    <property type="evidence" value="ECO:0007669"/>
    <property type="project" value="InterPro"/>
</dbReference>
<protein>
    <recommendedName>
        <fullName evidence="5">Putative 3-methyladenine DNA glycosylase</fullName>
        <ecNumber evidence="5">3.2.2.-</ecNumber>
    </recommendedName>
</protein>
<evidence type="ECO:0000313" key="7">
    <source>
        <dbReference type="Proteomes" id="UP000000925"/>
    </source>
</evidence>
<gene>
    <name evidence="6" type="ordered locus">Caka_1208</name>
</gene>
<keyword evidence="4 5" id="KW-0234">DNA repair</keyword>
<dbReference type="STRING" id="583355.Caka_1208"/>